<evidence type="ECO:0000259" key="8">
    <source>
        <dbReference type="Pfam" id="PF20684"/>
    </source>
</evidence>
<dbReference type="AlphaFoldDB" id="A0A6A7BJY5"/>
<keyword evidence="10" id="KW-1185">Reference proteome</keyword>
<feature type="transmembrane region" description="Helical" evidence="7">
    <location>
        <begin position="219"/>
        <end position="246"/>
    </location>
</feature>
<evidence type="ECO:0000256" key="6">
    <source>
        <dbReference type="SAM" id="MobiDB-lite"/>
    </source>
</evidence>
<feature type="region of interest" description="Disordered" evidence="6">
    <location>
        <begin position="314"/>
        <end position="383"/>
    </location>
</feature>
<feature type="compositionally biased region" description="Basic and acidic residues" evidence="6">
    <location>
        <begin position="345"/>
        <end position="367"/>
    </location>
</feature>
<evidence type="ECO:0000256" key="4">
    <source>
        <dbReference type="ARBA" id="ARBA00023136"/>
    </source>
</evidence>
<evidence type="ECO:0000313" key="9">
    <source>
        <dbReference type="EMBL" id="KAF2855811.1"/>
    </source>
</evidence>
<dbReference type="Proteomes" id="UP000799423">
    <property type="component" value="Unassembled WGS sequence"/>
</dbReference>
<evidence type="ECO:0000313" key="10">
    <source>
        <dbReference type="Proteomes" id="UP000799423"/>
    </source>
</evidence>
<keyword evidence="4 7" id="KW-0472">Membrane</keyword>
<evidence type="ECO:0000256" key="1">
    <source>
        <dbReference type="ARBA" id="ARBA00004141"/>
    </source>
</evidence>
<feature type="transmembrane region" description="Helical" evidence="7">
    <location>
        <begin position="12"/>
        <end position="35"/>
    </location>
</feature>
<feature type="transmembrane region" description="Helical" evidence="7">
    <location>
        <begin position="266"/>
        <end position="290"/>
    </location>
</feature>
<protein>
    <recommendedName>
        <fullName evidence="8">Rhodopsin domain-containing protein</fullName>
    </recommendedName>
</protein>
<sequence length="383" mass="42589">MSRPSAGYTSPGSLIAICVVLPVLSILAVALRFYTRKRSKSSLKLDDWILLPALSFTIGMGVATIVGVHGHGIGYHTPPPNSDIPRGSTSPEEAMTGKVEWINLWLQPLALGCIKISVLAFYNRIFTVHRSGFLYWAINVLIVLTVAWIVAFFFALFFMCGTQFYLLWGPYYKLAMLCSNGDALVIDQALAISDFGFDVIILLLPLPRIWTLHMDVQRRLLVTAVFVLGAGALLGSILRMIVFIQVQQAIESKDLTVDGLILVTRFLFWSMFEAGLAIVAVCLPTLNWLFRRMDALTILRSVRSLISLNSNRSDNGGARSYTSATRVPEENMSTSSQLKMVNSHIVEERGKSKEYKHGRYRMADLEHVSPQTGGKGKLQKDNK</sequence>
<keyword evidence="3 7" id="KW-1133">Transmembrane helix</keyword>
<comment type="subcellular location">
    <subcellularLocation>
        <location evidence="1">Membrane</location>
        <topology evidence="1">Multi-pass membrane protein</topology>
    </subcellularLocation>
</comment>
<dbReference type="EMBL" id="MU006290">
    <property type="protein sequence ID" value="KAF2855811.1"/>
    <property type="molecule type" value="Genomic_DNA"/>
</dbReference>
<evidence type="ECO:0000256" key="7">
    <source>
        <dbReference type="SAM" id="Phobius"/>
    </source>
</evidence>
<evidence type="ECO:0000256" key="5">
    <source>
        <dbReference type="ARBA" id="ARBA00038359"/>
    </source>
</evidence>
<dbReference type="PANTHER" id="PTHR33048:SF157">
    <property type="entry name" value="INTEGRAL MEMBRANE PROTEIN"/>
    <property type="match status" value="1"/>
</dbReference>
<keyword evidence="2 7" id="KW-0812">Transmembrane</keyword>
<feature type="compositionally biased region" description="Polar residues" evidence="6">
    <location>
        <begin position="314"/>
        <end position="340"/>
    </location>
</feature>
<accession>A0A6A7BJY5</accession>
<evidence type="ECO:0000256" key="2">
    <source>
        <dbReference type="ARBA" id="ARBA00022692"/>
    </source>
</evidence>
<feature type="domain" description="Rhodopsin" evidence="8">
    <location>
        <begin position="31"/>
        <end position="292"/>
    </location>
</feature>
<dbReference type="OrthoDB" id="5393606at2759"/>
<organism evidence="9 10">
    <name type="scientific">Plenodomus tracheiphilus IPT5</name>
    <dbReference type="NCBI Taxonomy" id="1408161"/>
    <lineage>
        <taxon>Eukaryota</taxon>
        <taxon>Fungi</taxon>
        <taxon>Dikarya</taxon>
        <taxon>Ascomycota</taxon>
        <taxon>Pezizomycotina</taxon>
        <taxon>Dothideomycetes</taxon>
        <taxon>Pleosporomycetidae</taxon>
        <taxon>Pleosporales</taxon>
        <taxon>Pleosporineae</taxon>
        <taxon>Leptosphaeriaceae</taxon>
        <taxon>Plenodomus</taxon>
    </lineage>
</organism>
<dbReference type="Pfam" id="PF20684">
    <property type="entry name" value="Fung_rhodopsin"/>
    <property type="match status" value="1"/>
</dbReference>
<feature type="transmembrane region" description="Helical" evidence="7">
    <location>
        <begin position="104"/>
        <end position="122"/>
    </location>
</feature>
<feature type="transmembrane region" description="Helical" evidence="7">
    <location>
        <begin position="134"/>
        <end position="165"/>
    </location>
</feature>
<gene>
    <name evidence="9" type="ORF">T440DRAFT_551145</name>
</gene>
<dbReference type="InterPro" id="IPR052337">
    <property type="entry name" value="SAT4-like"/>
</dbReference>
<reference evidence="9" key="1">
    <citation type="submission" date="2020-01" db="EMBL/GenBank/DDBJ databases">
        <authorList>
            <consortium name="DOE Joint Genome Institute"/>
            <person name="Haridas S."/>
            <person name="Albert R."/>
            <person name="Binder M."/>
            <person name="Bloem J."/>
            <person name="Labutti K."/>
            <person name="Salamov A."/>
            <person name="Andreopoulos B."/>
            <person name="Baker S.E."/>
            <person name="Barry K."/>
            <person name="Bills G."/>
            <person name="Bluhm B.H."/>
            <person name="Cannon C."/>
            <person name="Castanera R."/>
            <person name="Culley D.E."/>
            <person name="Daum C."/>
            <person name="Ezra D."/>
            <person name="Gonzalez J.B."/>
            <person name="Henrissat B."/>
            <person name="Kuo A."/>
            <person name="Liang C."/>
            <person name="Lipzen A."/>
            <person name="Lutzoni F."/>
            <person name="Magnuson J."/>
            <person name="Mondo S."/>
            <person name="Nolan M."/>
            <person name="Ohm R."/>
            <person name="Pangilinan J."/>
            <person name="Park H.-J."/>
            <person name="Ramirez L."/>
            <person name="Alfaro M."/>
            <person name="Sun H."/>
            <person name="Tritt A."/>
            <person name="Yoshinaga Y."/>
            <person name="Zwiers L.-H."/>
            <person name="Turgeon B.G."/>
            <person name="Goodwin S.B."/>
            <person name="Spatafora J.W."/>
            <person name="Crous P.W."/>
            <person name="Grigoriev I.V."/>
        </authorList>
    </citation>
    <scope>NUCLEOTIDE SEQUENCE</scope>
    <source>
        <strain evidence="9">IPT5</strain>
    </source>
</reference>
<name>A0A6A7BJY5_9PLEO</name>
<dbReference type="PANTHER" id="PTHR33048">
    <property type="entry name" value="PTH11-LIKE INTEGRAL MEMBRANE PROTEIN (AFU_ORTHOLOGUE AFUA_5G11245)"/>
    <property type="match status" value="1"/>
</dbReference>
<feature type="transmembrane region" description="Helical" evidence="7">
    <location>
        <begin position="47"/>
        <end position="68"/>
    </location>
</feature>
<proteinExistence type="inferred from homology"/>
<feature type="transmembrane region" description="Helical" evidence="7">
    <location>
        <begin position="185"/>
        <end position="207"/>
    </location>
</feature>
<dbReference type="InterPro" id="IPR049326">
    <property type="entry name" value="Rhodopsin_dom_fungi"/>
</dbReference>
<comment type="similarity">
    <text evidence="5">Belongs to the SAT4 family.</text>
</comment>
<evidence type="ECO:0000256" key="3">
    <source>
        <dbReference type="ARBA" id="ARBA00022989"/>
    </source>
</evidence>
<dbReference type="GO" id="GO:0016020">
    <property type="term" value="C:membrane"/>
    <property type="evidence" value="ECO:0007669"/>
    <property type="project" value="UniProtKB-SubCell"/>
</dbReference>